<keyword evidence="3" id="KW-1185">Reference proteome</keyword>
<dbReference type="EMBL" id="CP106877">
    <property type="protein sequence ID" value="WAA11999.1"/>
    <property type="molecule type" value="Genomic_DNA"/>
</dbReference>
<dbReference type="KEGG" id="fhl:OE105_10475"/>
<dbReference type="AlphaFoldDB" id="A0A9E8RY99"/>
<feature type="transmembrane region" description="Helical" evidence="1">
    <location>
        <begin position="20"/>
        <end position="37"/>
    </location>
</feature>
<feature type="transmembrane region" description="Helical" evidence="1">
    <location>
        <begin position="49"/>
        <end position="67"/>
    </location>
</feature>
<dbReference type="Proteomes" id="UP001164726">
    <property type="component" value="Chromosome"/>
</dbReference>
<evidence type="ECO:0000313" key="2">
    <source>
        <dbReference type="EMBL" id="WAA11999.1"/>
    </source>
</evidence>
<accession>A0A9E8RY99</accession>
<name>A0A9E8RY99_9BACI</name>
<feature type="transmembrane region" description="Helical" evidence="1">
    <location>
        <begin position="79"/>
        <end position="97"/>
    </location>
</feature>
<evidence type="ECO:0000256" key="1">
    <source>
        <dbReference type="SAM" id="Phobius"/>
    </source>
</evidence>
<dbReference type="Pfam" id="PF14808">
    <property type="entry name" value="TMEM164"/>
    <property type="match status" value="1"/>
</dbReference>
<protein>
    <submittedName>
        <fullName evidence="2">TIGR02206 family membrane protein</fullName>
    </submittedName>
</protein>
<feature type="transmembrane region" description="Helical" evidence="1">
    <location>
        <begin position="169"/>
        <end position="189"/>
    </location>
</feature>
<dbReference type="RefSeq" id="WP_275420126.1">
    <property type="nucleotide sequence ID" value="NZ_CP106877.1"/>
</dbReference>
<dbReference type="NCBIfam" id="TIGR02206">
    <property type="entry name" value="intg_mem_TP0381"/>
    <property type="match status" value="1"/>
</dbReference>
<organism evidence="2 3">
    <name type="scientific">Fervidibacillus halotolerans</name>
    <dbReference type="NCBI Taxonomy" id="2980027"/>
    <lineage>
        <taxon>Bacteria</taxon>
        <taxon>Bacillati</taxon>
        <taxon>Bacillota</taxon>
        <taxon>Bacilli</taxon>
        <taxon>Bacillales</taxon>
        <taxon>Bacillaceae</taxon>
        <taxon>Fervidibacillus</taxon>
    </lineage>
</organism>
<keyword evidence="1" id="KW-0812">Transmembrane</keyword>
<proteinExistence type="predicted"/>
<feature type="transmembrane region" description="Helical" evidence="1">
    <location>
        <begin position="136"/>
        <end position="157"/>
    </location>
</feature>
<reference evidence="2" key="1">
    <citation type="submission" date="2022-09" db="EMBL/GenBank/DDBJ databases">
        <title>Complete Genomes of Fervidibacillus albus and Fervidibacillus halotolerans isolated from tidal flat sediments.</title>
        <authorList>
            <person name="Kwon K.K."/>
            <person name="Yang S.-H."/>
            <person name="Park M.J."/>
            <person name="Oh H.-M."/>
        </authorList>
    </citation>
    <scope>NUCLEOTIDE SEQUENCE</scope>
    <source>
        <strain evidence="2">MEBiC13594</strain>
    </source>
</reference>
<keyword evidence="1" id="KW-0472">Membrane</keyword>
<feature type="transmembrane region" description="Helical" evidence="1">
    <location>
        <begin position="209"/>
        <end position="229"/>
    </location>
</feature>
<sequence length="242" mass="28449">MDWFGISYKENPFQMFSGTHMFVLALFLFGAFMLFLFKRKLQVLPLRKVEIGVACSLIIFELAYHGWMFKNGIWHAYQSLPLELCNISLIFGILLLLTERKGIYDVFLFISLLGATQAVVTPLLDFNFPHFRFLHFFYTHITMIWIALYYTWVKGYYPTIRSVMKTVLFLNFLLPFILLVNHLTGGNYMFLNRKPKTASLLDYLGPYPWYIGSMEVLLIVLSVLIWIVFRKKQEEEKTSGEN</sequence>
<dbReference type="InterPro" id="IPR011737">
    <property type="entry name" value="CHP02206_TP0381"/>
</dbReference>
<gene>
    <name evidence="2" type="ORF">OE105_10475</name>
</gene>
<evidence type="ECO:0000313" key="3">
    <source>
        <dbReference type="Proteomes" id="UP001164726"/>
    </source>
</evidence>
<feature type="transmembrane region" description="Helical" evidence="1">
    <location>
        <begin position="104"/>
        <end position="124"/>
    </location>
</feature>
<keyword evidence="1" id="KW-1133">Transmembrane helix</keyword>